<reference evidence="3" key="1">
    <citation type="submission" date="2021-11" db="EMBL/GenBank/DDBJ databases">
        <authorList>
            <person name="Herlambang A."/>
            <person name="Guo Y."/>
            <person name="Takashima Y."/>
            <person name="Nishizawa T."/>
        </authorList>
    </citation>
    <scope>NUCLEOTIDE SEQUENCE</scope>
    <source>
        <strain evidence="3">E1425</strain>
    </source>
</reference>
<accession>A0A9P3M0J7</accession>
<name>A0A9P3M0J7_9FUNG</name>
<keyword evidence="2" id="KW-0472">Membrane</keyword>
<organism evidence="3 4">
    <name type="scientific">Entomortierella parvispora</name>
    <dbReference type="NCBI Taxonomy" id="205924"/>
    <lineage>
        <taxon>Eukaryota</taxon>
        <taxon>Fungi</taxon>
        <taxon>Fungi incertae sedis</taxon>
        <taxon>Mucoromycota</taxon>
        <taxon>Mortierellomycotina</taxon>
        <taxon>Mortierellomycetes</taxon>
        <taxon>Mortierellales</taxon>
        <taxon>Mortierellaceae</taxon>
        <taxon>Entomortierella</taxon>
    </lineage>
</organism>
<gene>
    <name evidence="3" type="ORF">EMPS_09738</name>
</gene>
<dbReference type="EMBL" id="BQFW01000013">
    <property type="protein sequence ID" value="GJJ77379.1"/>
    <property type="molecule type" value="Genomic_DNA"/>
</dbReference>
<keyword evidence="2" id="KW-0812">Transmembrane</keyword>
<dbReference type="OrthoDB" id="10583645at2759"/>
<evidence type="ECO:0000313" key="3">
    <source>
        <dbReference type="EMBL" id="GJJ77379.1"/>
    </source>
</evidence>
<feature type="transmembrane region" description="Helical" evidence="2">
    <location>
        <begin position="377"/>
        <end position="398"/>
    </location>
</feature>
<keyword evidence="4" id="KW-1185">Reference proteome</keyword>
<comment type="caution">
    <text evidence="3">The sequence shown here is derived from an EMBL/GenBank/DDBJ whole genome shotgun (WGS) entry which is preliminary data.</text>
</comment>
<protein>
    <submittedName>
        <fullName evidence="3">Uncharacterized protein</fullName>
    </submittedName>
</protein>
<keyword evidence="2" id="KW-1133">Transmembrane helix</keyword>
<reference evidence="3" key="2">
    <citation type="journal article" date="2022" name="Microbiol. Resour. Announc.">
        <title>Whole-Genome Sequence of Entomortierella parvispora E1425, a Mucoromycotan Fungus Associated with Burkholderiaceae-Related Endosymbiotic Bacteria.</title>
        <authorList>
            <person name="Herlambang A."/>
            <person name="Guo Y."/>
            <person name="Takashima Y."/>
            <person name="Narisawa K."/>
            <person name="Ohta H."/>
            <person name="Nishizawa T."/>
        </authorList>
    </citation>
    <scope>NUCLEOTIDE SEQUENCE</scope>
    <source>
        <strain evidence="3">E1425</strain>
    </source>
</reference>
<feature type="compositionally biased region" description="Polar residues" evidence="1">
    <location>
        <begin position="444"/>
        <end position="456"/>
    </location>
</feature>
<feature type="region of interest" description="Disordered" evidence="1">
    <location>
        <begin position="480"/>
        <end position="506"/>
    </location>
</feature>
<evidence type="ECO:0000256" key="1">
    <source>
        <dbReference type="SAM" id="MobiDB-lite"/>
    </source>
</evidence>
<feature type="compositionally biased region" description="Polar residues" evidence="1">
    <location>
        <begin position="489"/>
        <end position="500"/>
    </location>
</feature>
<sequence>MAPLQPFCLTSRNGVVYAVSFAYDAAYTTESSYPDRIVLLSGSTINGQRQNMSWAVLSSNPRTQAGIFPDTGIPYTHVCGVSRDGSLFILHSTGLNQVFSVHIPVVKDAAMWVVQDTYYNSSFTQESASWARGPSLLLPTADFSTPPQAFDPKNDDMGDWMHLHSLNQHDLAVSRSNNGFPLSPQTVFPEQFQMSGMNAIASGIAYANKTLFLLSTMENSASVRIFPFEYNTSNPNWFDINSKGTEVGVAGPCTYRYSAIGTMGNLAFVLCSTSYTNPEDGAFTIINSTDFSARVTVSIPKSASDTRGDAGSKPVLVPFSSTNLMLADGSNLFWITMDGRFPTMNLYTLAPMKRFTSDNQNPDMTSEPLTFSGTDTFGIVVGFLVLAVVMVWVQRLFFKWRASRWVDADDIPGSKVAEDVQDPSLDQGPSDGHPPLSRYVPPTYSETDSIRNNSHKSVVPLTEVDSRSPRFGADELELMPFSSHPRPNVVTTITDGSSEDTPSHRE</sequence>
<evidence type="ECO:0000256" key="2">
    <source>
        <dbReference type="SAM" id="Phobius"/>
    </source>
</evidence>
<dbReference type="Proteomes" id="UP000827284">
    <property type="component" value="Unassembled WGS sequence"/>
</dbReference>
<proteinExistence type="predicted"/>
<feature type="region of interest" description="Disordered" evidence="1">
    <location>
        <begin position="416"/>
        <end position="463"/>
    </location>
</feature>
<dbReference type="AlphaFoldDB" id="A0A9P3M0J7"/>
<evidence type="ECO:0000313" key="4">
    <source>
        <dbReference type="Proteomes" id="UP000827284"/>
    </source>
</evidence>